<evidence type="ECO:0000256" key="6">
    <source>
        <dbReference type="ARBA" id="ARBA00023136"/>
    </source>
</evidence>
<dbReference type="KEGG" id="nsu:110570125"/>
<keyword evidence="5 10" id="KW-1133">Transmembrane helix</keyword>
<dbReference type="PANTHER" id="PTHR28525">
    <property type="entry name" value="REACTIVE OXYGEN SPECIES MODULATOR 1"/>
    <property type="match status" value="1"/>
</dbReference>
<evidence type="ECO:0000256" key="10">
    <source>
        <dbReference type="SAM" id="Phobius"/>
    </source>
</evidence>
<evidence type="ECO:0000256" key="9">
    <source>
        <dbReference type="ARBA" id="ARBA00032686"/>
    </source>
</evidence>
<keyword evidence="11" id="KW-1185">Reference proteome</keyword>
<evidence type="ECO:0000256" key="8">
    <source>
        <dbReference type="ARBA" id="ARBA00025243"/>
    </source>
</evidence>
<dbReference type="AlphaFoldDB" id="A0A2Y9G6J7"/>
<evidence type="ECO:0000313" key="11">
    <source>
        <dbReference type="Proteomes" id="UP000248481"/>
    </source>
</evidence>
<dbReference type="Pfam" id="PF10247">
    <property type="entry name" value="Romo1"/>
    <property type="match status" value="1"/>
</dbReference>
<evidence type="ECO:0000256" key="4">
    <source>
        <dbReference type="ARBA" id="ARBA00022692"/>
    </source>
</evidence>
<evidence type="ECO:0000256" key="3">
    <source>
        <dbReference type="ARBA" id="ARBA00016275"/>
    </source>
</evidence>
<comment type="function">
    <text evidence="8">Induces production of reactive oxygen species (ROS) which are necessary for cell proliferation. May play a role in inducing oxidative DNA damage and replicative senescence. May play a role in the coordination of mitochondrial morphology and cell proliferation.</text>
</comment>
<dbReference type="GO" id="GO:0005744">
    <property type="term" value="C:TIM23 mitochondrial import inner membrane translocase complex"/>
    <property type="evidence" value="ECO:0007669"/>
    <property type="project" value="TreeGrafter"/>
</dbReference>
<dbReference type="InterPro" id="IPR018450">
    <property type="entry name" value="Romo1/Mgr2"/>
</dbReference>
<evidence type="ECO:0000256" key="7">
    <source>
        <dbReference type="ARBA" id="ARBA00025225"/>
    </source>
</evidence>
<dbReference type="GO" id="GO:0030150">
    <property type="term" value="P:protein import into mitochondrial matrix"/>
    <property type="evidence" value="ECO:0007669"/>
    <property type="project" value="TreeGrafter"/>
</dbReference>
<comment type="subcellular location">
    <subcellularLocation>
        <location evidence="1">Membrane</location>
    </subcellularLocation>
</comment>
<evidence type="ECO:0000313" key="12">
    <source>
        <dbReference type="RefSeq" id="XP_021533780.1"/>
    </source>
</evidence>
<comment type="function">
    <text evidence="7">Has antibacterial activity against a variety of bacteria including S.aureus, P.aeruginosa and M.tuberculosis. Acts by inducing bacterial membrane breakage.</text>
</comment>
<evidence type="ECO:0000256" key="5">
    <source>
        <dbReference type="ARBA" id="ARBA00022989"/>
    </source>
</evidence>
<proteinExistence type="inferred from homology"/>
<keyword evidence="6 10" id="KW-0472">Membrane</keyword>
<dbReference type="InParanoid" id="A0A2Y9G6J7"/>
<dbReference type="PANTHER" id="PTHR28525:SF1">
    <property type="entry name" value="REACTIVE OXYGEN SPECIES MODULATOR 1"/>
    <property type="match status" value="1"/>
</dbReference>
<dbReference type="GO" id="GO:0045039">
    <property type="term" value="P:protein insertion into mitochondrial inner membrane"/>
    <property type="evidence" value="ECO:0007669"/>
    <property type="project" value="TreeGrafter"/>
</dbReference>
<evidence type="ECO:0000256" key="1">
    <source>
        <dbReference type="ARBA" id="ARBA00004370"/>
    </source>
</evidence>
<dbReference type="SMART" id="SM01378">
    <property type="entry name" value="Romo1"/>
    <property type="match status" value="1"/>
</dbReference>
<keyword evidence="4 10" id="KW-0812">Transmembrane</keyword>
<name>A0A2Y9G6J7_NEOSC</name>
<dbReference type="RefSeq" id="XP_021533780.1">
    <property type="nucleotide sequence ID" value="XM_021678105.1"/>
</dbReference>
<reference evidence="12" key="1">
    <citation type="submission" date="2025-08" db="UniProtKB">
        <authorList>
            <consortium name="RefSeq"/>
        </authorList>
    </citation>
    <scope>IDENTIFICATION</scope>
    <source>
        <tissue evidence="12">Blood</tissue>
    </source>
</reference>
<evidence type="ECO:0000256" key="2">
    <source>
        <dbReference type="ARBA" id="ARBA00007839"/>
    </source>
</evidence>
<dbReference type="STRING" id="29088.A0A2Y9G6J7"/>
<dbReference type="Proteomes" id="UP000248481">
    <property type="component" value="Chromosome 4"/>
</dbReference>
<organism evidence="11 12">
    <name type="scientific">Neomonachus schauinslandi</name>
    <name type="common">Hawaiian monk seal</name>
    <name type="synonym">Monachus schauinslandi</name>
    <dbReference type="NCBI Taxonomy" id="29088"/>
    <lineage>
        <taxon>Eukaryota</taxon>
        <taxon>Metazoa</taxon>
        <taxon>Chordata</taxon>
        <taxon>Craniata</taxon>
        <taxon>Vertebrata</taxon>
        <taxon>Euteleostomi</taxon>
        <taxon>Mammalia</taxon>
        <taxon>Eutheria</taxon>
        <taxon>Laurasiatheria</taxon>
        <taxon>Carnivora</taxon>
        <taxon>Caniformia</taxon>
        <taxon>Pinnipedia</taxon>
        <taxon>Phocidae</taxon>
        <taxon>Monachinae</taxon>
        <taxon>Monachini</taxon>
        <taxon>Neomonachus</taxon>
    </lineage>
</organism>
<protein>
    <recommendedName>
        <fullName evidence="3">Reactive oxygen species modulator 1</fullName>
    </recommendedName>
    <alternativeName>
        <fullName evidence="9">Protein MGR2 homolog</fullName>
    </alternativeName>
</protein>
<comment type="similarity">
    <text evidence="2">Belongs to the MGR2 family.</text>
</comment>
<gene>
    <name evidence="12" type="primary">LOC110570125</name>
</gene>
<dbReference type="GeneID" id="110570125"/>
<accession>A0A2Y9G6J7</accession>
<feature type="transmembrane region" description="Helical" evidence="10">
    <location>
        <begin position="24"/>
        <end position="47"/>
    </location>
</feature>
<sequence>MPVAVGPYRQSQPSYFNHMKMDFMMGYAVGMAAGMLLGTFSCLRIGMWGWELMDGIRKTMMQSGGIFNIFVAIRMGIQH</sequence>